<evidence type="ECO:0000256" key="1">
    <source>
        <dbReference type="SAM" id="MobiDB-lite"/>
    </source>
</evidence>
<organism evidence="2 3">
    <name type="scientific">Puccinia coronata f. sp. avenae</name>
    <dbReference type="NCBI Taxonomy" id="200324"/>
    <lineage>
        <taxon>Eukaryota</taxon>
        <taxon>Fungi</taxon>
        <taxon>Dikarya</taxon>
        <taxon>Basidiomycota</taxon>
        <taxon>Pucciniomycotina</taxon>
        <taxon>Pucciniomycetes</taxon>
        <taxon>Pucciniales</taxon>
        <taxon>Pucciniaceae</taxon>
        <taxon>Puccinia</taxon>
    </lineage>
</organism>
<evidence type="ECO:0000313" key="2">
    <source>
        <dbReference type="EMBL" id="PLW27625.1"/>
    </source>
</evidence>
<feature type="region of interest" description="Disordered" evidence="1">
    <location>
        <begin position="275"/>
        <end position="309"/>
    </location>
</feature>
<protein>
    <submittedName>
        <fullName evidence="2">Uncharacterized protein</fullName>
    </submittedName>
</protein>
<sequence length="309" mass="36216">MKISKAKLYEARVGVSEVQKKWDERGTGTRVQARFKKLMSSKTKTLKNKWFSYNKKANDYNEIYSPSTEMATPTLDEKSFPALQWKRNKQSNGPFQDKPDFRRFWKHEAPRGSTFLVDLCLKHNLQTSVLESVYANLSKNHCRLLMAWNSHCSQLLEWTQRYRPSQEADEININNEHEAPRGSTFLVDLCSKHNLQTSVLESVYANLSKNHCQLLMAWNSHCSQLLEWTQRYRPSQEADKINISERWNKAINDCNNIWENQTNASSSIMEYADQEEYEEEDMLEQEELGNLNENDENLQGIVDEDDELE</sequence>
<dbReference type="EMBL" id="PGCI01000398">
    <property type="protein sequence ID" value="PLW27625.1"/>
    <property type="molecule type" value="Genomic_DNA"/>
</dbReference>
<proteinExistence type="predicted"/>
<name>A0A2N5TQ58_9BASI</name>
<dbReference type="Proteomes" id="UP000235392">
    <property type="component" value="Unassembled WGS sequence"/>
</dbReference>
<accession>A0A2N5TQ58</accession>
<comment type="caution">
    <text evidence="2">The sequence shown here is derived from an EMBL/GenBank/DDBJ whole genome shotgun (WGS) entry which is preliminary data.</text>
</comment>
<feature type="compositionally biased region" description="Acidic residues" evidence="1">
    <location>
        <begin position="275"/>
        <end position="287"/>
    </location>
</feature>
<feature type="compositionally biased region" description="Low complexity" evidence="1">
    <location>
        <begin position="288"/>
        <end position="300"/>
    </location>
</feature>
<reference evidence="2 3" key="1">
    <citation type="submission" date="2017-11" db="EMBL/GenBank/DDBJ databases">
        <title>De novo assembly and phasing of dikaryotic genomes from two isolates of Puccinia coronata f. sp. avenae, the causal agent of oat crown rust.</title>
        <authorList>
            <person name="Miller M.E."/>
            <person name="Zhang Y."/>
            <person name="Omidvar V."/>
            <person name="Sperschneider J."/>
            <person name="Schwessinger B."/>
            <person name="Raley C."/>
            <person name="Palmer J.M."/>
            <person name="Garnica D."/>
            <person name="Upadhyaya N."/>
            <person name="Rathjen J."/>
            <person name="Taylor J.M."/>
            <person name="Park R.F."/>
            <person name="Dodds P.N."/>
            <person name="Hirsch C.D."/>
            <person name="Kianian S.F."/>
            <person name="Figueroa M."/>
        </authorList>
    </citation>
    <scope>NUCLEOTIDE SEQUENCE [LARGE SCALE GENOMIC DNA]</scope>
    <source>
        <strain evidence="2">12SD80</strain>
    </source>
</reference>
<evidence type="ECO:0000313" key="3">
    <source>
        <dbReference type="Proteomes" id="UP000235392"/>
    </source>
</evidence>
<dbReference type="AlphaFoldDB" id="A0A2N5TQ58"/>
<gene>
    <name evidence="2" type="ORF">PCASD_21165</name>
</gene>